<reference evidence="2" key="1">
    <citation type="journal article" date="2023" name="Front. Plant Sci.">
        <title>Chromosomal-level genome assembly of Melastoma candidum provides insights into trichome evolution.</title>
        <authorList>
            <person name="Zhong Y."/>
            <person name="Wu W."/>
            <person name="Sun C."/>
            <person name="Zou P."/>
            <person name="Liu Y."/>
            <person name="Dai S."/>
            <person name="Zhou R."/>
        </authorList>
    </citation>
    <scope>NUCLEOTIDE SEQUENCE [LARGE SCALE GENOMIC DNA]</scope>
</reference>
<proteinExistence type="predicted"/>
<accession>A0ACB9LN83</accession>
<comment type="caution">
    <text evidence="1">The sequence shown here is derived from an EMBL/GenBank/DDBJ whole genome shotgun (WGS) entry which is preliminary data.</text>
</comment>
<evidence type="ECO:0000313" key="2">
    <source>
        <dbReference type="Proteomes" id="UP001057402"/>
    </source>
</evidence>
<keyword evidence="2" id="KW-1185">Reference proteome</keyword>
<gene>
    <name evidence="1" type="ORF">MLD38_037197</name>
</gene>
<dbReference type="Proteomes" id="UP001057402">
    <property type="component" value="Chromosome 11"/>
</dbReference>
<name>A0ACB9LN83_9MYRT</name>
<organism evidence="1 2">
    <name type="scientific">Melastoma candidum</name>
    <dbReference type="NCBI Taxonomy" id="119954"/>
    <lineage>
        <taxon>Eukaryota</taxon>
        <taxon>Viridiplantae</taxon>
        <taxon>Streptophyta</taxon>
        <taxon>Embryophyta</taxon>
        <taxon>Tracheophyta</taxon>
        <taxon>Spermatophyta</taxon>
        <taxon>Magnoliopsida</taxon>
        <taxon>eudicotyledons</taxon>
        <taxon>Gunneridae</taxon>
        <taxon>Pentapetalae</taxon>
        <taxon>rosids</taxon>
        <taxon>malvids</taxon>
        <taxon>Myrtales</taxon>
        <taxon>Melastomataceae</taxon>
        <taxon>Melastomatoideae</taxon>
        <taxon>Melastomateae</taxon>
        <taxon>Melastoma</taxon>
    </lineage>
</organism>
<evidence type="ECO:0000313" key="1">
    <source>
        <dbReference type="EMBL" id="KAI4312387.1"/>
    </source>
</evidence>
<protein>
    <submittedName>
        <fullName evidence="1">Uncharacterized protein</fullName>
    </submittedName>
</protein>
<sequence length="312" mass="33110">MADQHLSASQSQQRRNPSLLLPGVFQQHRQQQPSPADDHSSAAPSLGSGRASLCSKPPGIPSSRSARGVPSHGWTCFPTVAPLDPTIPDHLRLRSRISAPQSGSPLLSGRAQSSRWQDYPSPGVPSFTAAKSPSPRAFPELTTEDPFSSDIPKASHGESVVPASPGLAAARSPSSPPPLPSSISPLPSPSSDLVPRRLPPLLLSLVKRMPRWKDSLSLDVHPSFEILRQRLWAGGHGEEHEAPRSSRAVERVKRPSFGVATASCGTLTAPLLSPAMNRTTDSNGGHRKTSIRKWVAAITIVGICLTTILAGS</sequence>
<dbReference type="EMBL" id="CM042890">
    <property type="protein sequence ID" value="KAI4312387.1"/>
    <property type="molecule type" value="Genomic_DNA"/>
</dbReference>